<dbReference type="GO" id="GO:0004748">
    <property type="term" value="F:ribonucleoside-diphosphate reductase activity, thioredoxin disulfide as acceptor"/>
    <property type="evidence" value="ECO:0007669"/>
    <property type="project" value="UniProtKB-EC"/>
</dbReference>
<accession>A0A6C0KIC9</accession>
<evidence type="ECO:0000256" key="4">
    <source>
        <dbReference type="ARBA" id="ARBA00022741"/>
    </source>
</evidence>
<keyword evidence="4" id="KW-0547">Nucleotide-binding</keyword>
<name>A0A6C0KIC9_9ZZZZ</name>
<keyword evidence="5" id="KW-0067">ATP-binding</keyword>
<keyword evidence="7" id="KW-0215">Deoxyribonucleotide synthesis</keyword>
<dbReference type="InterPro" id="IPR005144">
    <property type="entry name" value="ATP-cone_dom"/>
</dbReference>
<dbReference type="PANTHER" id="PTHR11573">
    <property type="entry name" value="RIBONUCLEOSIDE-DIPHOSPHATE REDUCTASE LARGE CHAIN"/>
    <property type="match status" value="1"/>
</dbReference>
<evidence type="ECO:0000259" key="8">
    <source>
        <dbReference type="PROSITE" id="PS51161"/>
    </source>
</evidence>
<dbReference type="InterPro" id="IPR013346">
    <property type="entry name" value="NrdE_NrdA_C"/>
</dbReference>
<dbReference type="AlphaFoldDB" id="A0A6C0KIC9"/>
<dbReference type="InterPro" id="IPR000788">
    <property type="entry name" value="RNR_lg_C"/>
</dbReference>
<dbReference type="GO" id="GO:0009263">
    <property type="term" value="P:deoxyribonucleotide biosynthetic process"/>
    <property type="evidence" value="ECO:0007669"/>
    <property type="project" value="UniProtKB-KW"/>
</dbReference>
<evidence type="ECO:0000256" key="3">
    <source>
        <dbReference type="ARBA" id="ARBA00022533"/>
    </source>
</evidence>
<proteinExistence type="inferred from homology"/>
<dbReference type="PROSITE" id="PS51161">
    <property type="entry name" value="ATP_CONE"/>
    <property type="match status" value="1"/>
</dbReference>
<dbReference type="InterPro" id="IPR039718">
    <property type="entry name" value="Rrm1"/>
</dbReference>
<organism evidence="9">
    <name type="scientific">viral metagenome</name>
    <dbReference type="NCBI Taxonomy" id="1070528"/>
    <lineage>
        <taxon>unclassified sequences</taxon>
        <taxon>metagenomes</taxon>
        <taxon>organismal metagenomes</taxon>
    </lineage>
</organism>
<dbReference type="NCBIfam" id="TIGR02506">
    <property type="entry name" value="NrdE_NrdA"/>
    <property type="match status" value="1"/>
</dbReference>
<feature type="domain" description="ATP-cone" evidence="8">
    <location>
        <begin position="6"/>
        <end position="94"/>
    </location>
</feature>
<evidence type="ECO:0000256" key="2">
    <source>
        <dbReference type="ARBA" id="ARBA00012274"/>
    </source>
</evidence>
<dbReference type="CDD" id="cd01679">
    <property type="entry name" value="RNR_I"/>
    <property type="match status" value="1"/>
</dbReference>
<dbReference type="PRINTS" id="PR01183">
    <property type="entry name" value="RIBORDTASEM1"/>
</dbReference>
<comment type="similarity">
    <text evidence="1">Belongs to the ribonucleoside diphosphate reductase large chain family.</text>
</comment>
<evidence type="ECO:0000256" key="5">
    <source>
        <dbReference type="ARBA" id="ARBA00022840"/>
    </source>
</evidence>
<dbReference type="PANTHER" id="PTHR11573:SF6">
    <property type="entry name" value="RIBONUCLEOSIDE-DIPHOSPHATE REDUCTASE LARGE SUBUNIT"/>
    <property type="match status" value="1"/>
</dbReference>
<evidence type="ECO:0000313" key="9">
    <source>
        <dbReference type="EMBL" id="QHU16098.1"/>
    </source>
</evidence>
<sequence>MSNIEMFVTKRNGKKEKMDFDKIKKRLTKLGTNLNVDFDGLTRKVMDQIYNEIETSKIDELCAEQCATIITTHYDYGTLAAAIVISNHHKNTSDDFTKIVSELYHYKDIHNKKCPIVSELLYNVSNKYADQFEILLDYQKDYLFNYFGFKTLEKKYLLKINNKVVERPQHMWLRVAIQIHQYNIDKIKESYIGMSNLYFTHATPTLYNSCTLKPQLSSCFLLAMEEDSIYGIYKTLLDCALISKGAGGIGFHIHNIRGSGSYINGTNGISNGIVPMLRVFNNTARYVDQGGGKRNGSFAVYVEPWHVDIEDFLQMKKNHGDEDKKARDLFYALWIPDLFMKRVKQNANWTLMCPNECPGLSEVYGDEFETLYEKYEKDNYGRETLKARDIWFKILDSQIETGTPYMLYKDACNKKSNQKNLGTIKSSNLCTEIIEYSNNKESAVCNLASIGLSQYVKEDKTFDYKLLHNYSKIITENLNNIIDINYYPTKKTKRSNLLHRPIGIGVQGLADVFALMDIPYESEEAKEINRNIFETIYHGALERSFELAKERNEHIKLLKEVYYNLKITDTSEFYWKFKSTNPDENEYEFINDNKCNELDELLLKYRPVYNEIHKLDNDCNGAYSSFKGSPMNKGFFQFDLWNVKPSDRYDWETLRENIKIYGARNSLLLAPMPTASTSQILGNNECFEPFTSNIYVRRTNVGEFIMINKYLIKELIENKIWNKEIKNSIIYYNGSIQHLDVSEHIKNKYKTAWEISMKHLIDMSKDRGAFICQSQSLNLWMEDPNYGSLTAMHFYAWTSGLKTGLYYLRTRAKAKPQQFTIEPEIKNIEVQEPACEMCSS</sequence>
<dbReference type="SUPFAM" id="SSF51998">
    <property type="entry name" value="PFL-like glycyl radical enzymes"/>
    <property type="match status" value="2"/>
</dbReference>
<protein>
    <recommendedName>
        <fullName evidence="2">ribonucleoside-diphosphate reductase</fullName>
        <ecNumber evidence="2">1.17.4.1</ecNumber>
    </recommendedName>
</protein>
<evidence type="ECO:0000256" key="7">
    <source>
        <dbReference type="ARBA" id="ARBA00023116"/>
    </source>
</evidence>
<dbReference type="UniPathway" id="UPA00326"/>
<dbReference type="Gene3D" id="3.20.70.20">
    <property type="match status" value="1"/>
</dbReference>
<dbReference type="EMBL" id="MN740876">
    <property type="protein sequence ID" value="QHU16098.1"/>
    <property type="molecule type" value="Genomic_DNA"/>
</dbReference>
<dbReference type="GO" id="GO:0005971">
    <property type="term" value="C:ribonucleoside-diphosphate reductase complex"/>
    <property type="evidence" value="ECO:0007669"/>
    <property type="project" value="TreeGrafter"/>
</dbReference>
<dbReference type="Pfam" id="PF00317">
    <property type="entry name" value="Ribonuc_red_lgN"/>
    <property type="match status" value="1"/>
</dbReference>
<dbReference type="GO" id="GO:0005524">
    <property type="term" value="F:ATP binding"/>
    <property type="evidence" value="ECO:0007669"/>
    <property type="project" value="UniProtKB-KW"/>
</dbReference>
<dbReference type="InterPro" id="IPR013509">
    <property type="entry name" value="RNR_lsu_N"/>
</dbReference>
<reference evidence="9" key="1">
    <citation type="journal article" date="2020" name="Nature">
        <title>Giant virus diversity and host interactions through global metagenomics.</title>
        <authorList>
            <person name="Schulz F."/>
            <person name="Roux S."/>
            <person name="Paez-Espino D."/>
            <person name="Jungbluth S."/>
            <person name="Walsh D.A."/>
            <person name="Denef V.J."/>
            <person name="McMahon K.D."/>
            <person name="Konstantinidis K.T."/>
            <person name="Eloe-Fadrosh E.A."/>
            <person name="Kyrpides N.C."/>
            <person name="Woyke T."/>
        </authorList>
    </citation>
    <scope>NUCLEOTIDE SEQUENCE</scope>
    <source>
        <strain evidence="9">GVMAG-S-3300011013-78</strain>
    </source>
</reference>
<evidence type="ECO:0000256" key="1">
    <source>
        <dbReference type="ARBA" id="ARBA00010406"/>
    </source>
</evidence>
<dbReference type="Pfam" id="PF02867">
    <property type="entry name" value="Ribonuc_red_lgC"/>
    <property type="match status" value="1"/>
</dbReference>
<dbReference type="EC" id="1.17.4.1" evidence="2"/>
<dbReference type="SUPFAM" id="SSF48168">
    <property type="entry name" value="R1 subunit of ribonucleotide reductase, N-terminal domain"/>
    <property type="match status" value="1"/>
</dbReference>
<evidence type="ECO:0000256" key="6">
    <source>
        <dbReference type="ARBA" id="ARBA00023002"/>
    </source>
</evidence>
<dbReference type="Pfam" id="PF03477">
    <property type="entry name" value="ATP-cone"/>
    <property type="match status" value="1"/>
</dbReference>
<keyword evidence="3" id="KW-0021">Allosteric enzyme</keyword>
<dbReference type="InterPro" id="IPR008926">
    <property type="entry name" value="RNR_R1-su_N"/>
</dbReference>
<keyword evidence="6" id="KW-0560">Oxidoreductase</keyword>